<proteinExistence type="predicted"/>
<evidence type="ECO:0000313" key="1">
    <source>
        <dbReference type="EMBL" id="WFD11978.1"/>
    </source>
</evidence>
<dbReference type="Proteomes" id="UP001222800">
    <property type="component" value="Chromosome"/>
</dbReference>
<dbReference type="RefSeq" id="WP_277734210.1">
    <property type="nucleotide sequence ID" value="NZ_CP120733.1"/>
</dbReference>
<reference evidence="1 2" key="1">
    <citation type="submission" date="2023-03" db="EMBL/GenBank/DDBJ databases">
        <title>Complete genome sequence of Tepidibacter sp. SWIR-1, isolated from a deep-sea hydrothermal vent.</title>
        <authorList>
            <person name="Li X."/>
        </authorList>
    </citation>
    <scope>NUCLEOTIDE SEQUENCE [LARGE SCALE GENOMIC DNA]</scope>
    <source>
        <strain evidence="1 2">SWIR-1</strain>
    </source>
</reference>
<protein>
    <submittedName>
        <fullName evidence="1">Uncharacterized protein</fullName>
    </submittedName>
</protein>
<keyword evidence="2" id="KW-1185">Reference proteome</keyword>
<organism evidence="1 2">
    <name type="scientific">Tepidibacter hydrothermalis</name>
    <dbReference type="NCBI Taxonomy" id="3036126"/>
    <lineage>
        <taxon>Bacteria</taxon>
        <taxon>Bacillati</taxon>
        <taxon>Bacillota</taxon>
        <taxon>Clostridia</taxon>
        <taxon>Peptostreptococcales</taxon>
        <taxon>Peptostreptococcaceae</taxon>
        <taxon>Tepidibacter</taxon>
    </lineage>
</organism>
<sequence>METICKELKNINACKKTGNMRTTEKIRIDINYIDEIKLGKGLCINENYKINIEKSV</sequence>
<gene>
    <name evidence="1" type="ORF">P4S50_07840</name>
</gene>
<accession>A0ABY8EGA0</accession>
<name>A0ABY8EGA0_9FIRM</name>
<dbReference type="EMBL" id="CP120733">
    <property type="protein sequence ID" value="WFD11978.1"/>
    <property type="molecule type" value="Genomic_DNA"/>
</dbReference>
<evidence type="ECO:0000313" key="2">
    <source>
        <dbReference type="Proteomes" id="UP001222800"/>
    </source>
</evidence>